<proteinExistence type="predicted"/>
<dbReference type="Pfam" id="PF08907">
    <property type="entry name" value="DUF1853"/>
    <property type="match status" value="1"/>
</dbReference>
<name>A0A1I7AFS3_9FLAO</name>
<sequence length="301" mass="35275">MGDLFLLFCGVDTLQNNISKFQTPAIKDLVWALCSPCPLNEEVGIPLVSDAKKYTWYQQHYALLKLWDNSPEEFNSQLKAFTKNHRLGYYFEALMHTFFHLSPYIKVELANHQIIREKQTLGEIDFILKEDQEIYHLELAVKYYLQNEEAQEFEQWLGPNAKDNLAKKILKLKEHQLNLTQHLNDYKDIPSKALICGQFYQNSPLVYWQNEKSERKGYMKASTFEEWSLNEAILEYFLLEKPNWLSATVETNESLKLQGREELLARMQKSFNQKKAVHVGLLYKNGYTSIVLVPDAWPTLP</sequence>
<evidence type="ECO:0000313" key="1">
    <source>
        <dbReference type="EMBL" id="SFT73776.1"/>
    </source>
</evidence>
<accession>A0A1I7AFS3</accession>
<dbReference type="InterPro" id="IPR015003">
    <property type="entry name" value="DUF1853"/>
</dbReference>
<gene>
    <name evidence="1" type="ORF">SAMN05216474_2046</name>
</gene>
<keyword evidence="2" id="KW-1185">Reference proteome</keyword>
<dbReference type="AlphaFoldDB" id="A0A1I7AFS3"/>
<organism evidence="1 2">
    <name type="scientific">Lishizhenia tianjinensis</name>
    <dbReference type="NCBI Taxonomy" id="477690"/>
    <lineage>
        <taxon>Bacteria</taxon>
        <taxon>Pseudomonadati</taxon>
        <taxon>Bacteroidota</taxon>
        <taxon>Flavobacteriia</taxon>
        <taxon>Flavobacteriales</taxon>
        <taxon>Crocinitomicaceae</taxon>
        <taxon>Lishizhenia</taxon>
    </lineage>
</organism>
<evidence type="ECO:0008006" key="3">
    <source>
        <dbReference type="Google" id="ProtNLM"/>
    </source>
</evidence>
<dbReference type="STRING" id="477690.SAMN05216474_2046"/>
<dbReference type="OrthoDB" id="1466769at2"/>
<dbReference type="EMBL" id="FPAS01000003">
    <property type="protein sequence ID" value="SFT73776.1"/>
    <property type="molecule type" value="Genomic_DNA"/>
</dbReference>
<protein>
    <recommendedName>
        <fullName evidence="3">DUF1853 domain-containing protein</fullName>
    </recommendedName>
</protein>
<evidence type="ECO:0000313" key="2">
    <source>
        <dbReference type="Proteomes" id="UP000236454"/>
    </source>
</evidence>
<dbReference type="Proteomes" id="UP000236454">
    <property type="component" value="Unassembled WGS sequence"/>
</dbReference>
<reference evidence="1 2" key="1">
    <citation type="submission" date="2016-10" db="EMBL/GenBank/DDBJ databases">
        <authorList>
            <person name="de Groot N.N."/>
        </authorList>
    </citation>
    <scope>NUCLEOTIDE SEQUENCE [LARGE SCALE GENOMIC DNA]</scope>
    <source>
        <strain evidence="1 2">CGMCC 1.7005</strain>
    </source>
</reference>